<gene>
    <name evidence="1" type="ORF">QAD02_006484</name>
</gene>
<dbReference type="EMBL" id="CM056744">
    <property type="protein sequence ID" value="KAJ8664822.1"/>
    <property type="molecule type" value="Genomic_DNA"/>
</dbReference>
<comment type="caution">
    <text evidence="1">The sequence shown here is derived from an EMBL/GenBank/DDBJ whole genome shotgun (WGS) entry which is preliminary data.</text>
</comment>
<sequence>MWKTVYILHIFLGLTIIKFGRSDDDGKICDDEQCKFAATIINNAMDKTVDPCDNFYNYACGGWEFNYPLPNEGKVWNLEEMTEENAMLEVKEILEGEDKDDDITPLKYERMIYKSCMDTDKIEEYGLEPVENILVSLGGWPIMTNTEDWNDENNEWQKIDQYFMKFGEMSTFYNIHVSTDDRNSSFNIIMLERPSETLFDELMVDGENETVLAEYTEFVKDVVSSFIKSSNKSIPEENVMNDIEDIVAFEKRLRAIKFPENEDENSESSPTYFTIEELQKFYEKEDMKSTAKINWLQLLKNLFEDIENVSIDDTEEMEIENVSYLHELSNLLEKTPNRVLVNYVYWRFVSLSLEYLNDEMRDLLISLTVDSEDVMLQERWEECKDSMRLGMGYRHEFVRRHFSESTKKMVDTIANELRNEMMNEIEHSSWVDEETKDFSIAKLHDLKLRIGNSWFLMRKDFLEHSYDELEPTENYFENMQQIRKFELKRDLKKLRNKRKHSKWVRVDPLWATTIYDLSRNVLAVSAGQLTVPVIGASIPSAVTYGYIAPTFGQLMAQTMEKEVDTDSYLRPWYSVSYEIREPYQAITDCFTSQYTNYTSESWNLSENIYDNIGLKVAYDAFKSTERNDETGNLPELGNLTDDQLFFVSYAMRYCESASPEYISERNFLSLTPNEYRVIGAVSNSKEFANVFNCAADAPMNPTDKCEV</sequence>
<keyword evidence="2" id="KW-1185">Reference proteome</keyword>
<name>A0ACC2N1C7_9HYME</name>
<protein>
    <submittedName>
        <fullName evidence="1">Uncharacterized protein</fullName>
    </submittedName>
</protein>
<reference evidence="1" key="1">
    <citation type="submission" date="2023-04" db="EMBL/GenBank/DDBJ databases">
        <title>A chromosome-level genome assembly of the parasitoid wasp Eretmocerus hayati.</title>
        <authorList>
            <person name="Zhong Y."/>
            <person name="Liu S."/>
            <person name="Liu Y."/>
        </authorList>
    </citation>
    <scope>NUCLEOTIDE SEQUENCE</scope>
    <source>
        <strain evidence="1">ZJU_SS_LIU_2023</strain>
    </source>
</reference>
<accession>A0ACC2N1C7</accession>
<evidence type="ECO:0000313" key="1">
    <source>
        <dbReference type="EMBL" id="KAJ8664822.1"/>
    </source>
</evidence>
<evidence type="ECO:0000313" key="2">
    <source>
        <dbReference type="Proteomes" id="UP001239111"/>
    </source>
</evidence>
<organism evidence="1 2">
    <name type="scientific">Eretmocerus hayati</name>
    <dbReference type="NCBI Taxonomy" id="131215"/>
    <lineage>
        <taxon>Eukaryota</taxon>
        <taxon>Metazoa</taxon>
        <taxon>Ecdysozoa</taxon>
        <taxon>Arthropoda</taxon>
        <taxon>Hexapoda</taxon>
        <taxon>Insecta</taxon>
        <taxon>Pterygota</taxon>
        <taxon>Neoptera</taxon>
        <taxon>Endopterygota</taxon>
        <taxon>Hymenoptera</taxon>
        <taxon>Apocrita</taxon>
        <taxon>Proctotrupomorpha</taxon>
        <taxon>Chalcidoidea</taxon>
        <taxon>Aphelinidae</taxon>
        <taxon>Aphelininae</taxon>
        <taxon>Eretmocerus</taxon>
    </lineage>
</organism>
<proteinExistence type="predicted"/>
<dbReference type="Proteomes" id="UP001239111">
    <property type="component" value="Chromosome 4"/>
</dbReference>